<dbReference type="AlphaFoldDB" id="A0A6J4I659"/>
<dbReference type="EMBL" id="CADCTR010000480">
    <property type="protein sequence ID" value="CAA9243246.1"/>
    <property type="molecule type" value="Genomic_DNA"/>
</dbReference>
<organism evidence="1">
    <name type="scientific">uncultured Chloroflexia bacterium</name>
    <dbReference type="NCBI Taxonomy" id="1672391"/>
    <lineage>
        <taxon>Bacteria</taxon>
        <taxon>Bacillati</taxon>
        <taxon>Chloroflexota</taxon>
        <taxon>Chloroflexia</taxon>
        <taxon>environmental samples</taxon>
    </lineage>
</organism>
<reference evidence="1" key="1">
    <citation type="submission" date="2020-02" db="EMBL/GenBank/DDBJ databases">
        <authorList>
            <person name="Meier V. D."/>
        </authorList>
    </citation>
    <scope>NUCLEOTIDE SEQUENCE</scope>
    <source>
        <strain evidence="1">AVDCRST_MAG93</strain>
    </source>
</reference>
<protein>
    <submittedName>
        <fullName evidence="1">Uncharacterized protein</fullName>
    </submittedName>
</protein>
<accession>A0A6J4I659</accession>
<sequence>MISYWSCPLARLGVASAGGLNVYVMNLAQALGE</sequence>
<proteinExistence type="predicted"/>
<feature type="non-terminal residue" evidence="1">
    <location>
        <position position="33"/>
    </location>
</feature>
<evidence type="ECO:0000313" key="1">
    <source>
        <dbReference type="EMBL" id="CAA9243246.1"/>
    </source>
</evidence>
<gene>
    <name evidence="1" type="ORF">AVDCRST_MAG93-1422</name>
</gene>
<name>A0A6J4I659_9CHLR</name>